<feature type="transmembrane region" description="Helical" evidence="1">
    <location>
        <begin position="35"/>
        <end position="52"/>
    </location>
</feature>
<gene>
    <name evidence="2" type="ORF">LEM8419_00439</name>
</gene>
<dbReference type="EMBL" id="CAKLPZ010000001">
    <property type="protein sequence ID" value="CAH0999142.1"/>
    <property type="molecule type" value="Genomic_DNA"/>
</dbReference>
<keyword evidence="3" id="KW-1185">Reference proteome</keyword>
<reference evidence="2" key="1">
    <citation type="submission" date="2021-12" db="EMBL/GenBank/DDBJ databases">
        <authorList>
            <person name="Rodrigo-Torres L."/>
            <person name="Arahal R. D."/>
            <person name="Lucena T."/>
        </authorList>
    </citation>
    <scope>NUCLEOTIDE SEQUENCE</scope>
    <source>
        <strain evidence="2">CECT 8419</strain>
    </source>
</reference>
<evidence type="ECO:0008006" key="4">
    <source>
        <dbReference type="Google" id="ProtNLM"/>
    </source>
</evidence>
<keyword evidence="1" id="KW-1133">Transmembrane helix</keyword>
<keyword evidence="1" id="KW-0472">Membrane</keyword>
<evidence type="ECO:0000313" key="2">
    <source>
        <dbReference type="EMBL" id="CAH0999142.1"/>
    </source>
</evidence>
<sequence>MSVLKNPWWWVAVIVFVLHQVAQRGMDVQLGPLDSYLDPFLAAPILLGLWLFERQLIFRQPRLSWFETAIATLVLAVLFEEVFPVYEEGFRRDVVDYAFYGLGGLYFYFLINRRGA</sequence>
<keyword evidence="1" id="KW-0812">Transmembrane</keyword>
<name>A0ABM9AXW8_9BACT</name>
<accession>A0ABM9AXW8</accession>
<feature type="transmembrane region" description="Helical" evidence="1">
    <location>
        <begin position="94"/>
        <end position="111"/>
    </location>
</feature>
<evidence type="ECO:0000313" key="3">
    <source>
        <dbReference type="Proteomes" id="UP000837803"/>
    </source>
</evidence>
<dbReference type="RefSeq" id="WP_238749339.1">
    <property type="nucleotide sequence ID" value="NZ_CAKLPZ010000001.1"/>
</dbReference>
<proteinExistence type="predicted"/>
<feature type="transmembrane region" description="Helical" evidence="1">
    <location>
        <begin position="64"/>
        <end position="82"/>
    </location>
</feature>
<dbReference type="Proteomes" id="UP000837803">
    <property type="component" value="Unassembled WGS sequence"/>
</dbReference>
<protein>
    <recommendedName>
        <fullName evidence="4">Magnesium citrate secondary transporter</fullName>
    </recommendedName>
</protein>
<comment type="caution">
    <text evidence="2">The sequence shown here is derived from an EMBL/GenBank/DDBJ whole genome shotgun (WGS) entry which is preliminary data.</text>
</comment>
<evidence type="ECO:0000256" key="1">
    <source>
        <dbReference type="SAM" id="Phobius"/>
    </source>
</evidence>
<feature type="transmembrane region" description="Helical" evidence="1">
    <location>
        <begin position="7"/>
        <end position="23"/>
    </location>
</feature>
<organism evidence="2 3">
    <name type="scientific">Neolewinella maritima</name>
    <dbReference type="NCBI Taxonomy" id="1383882"/>
    <lineage>
        <taxon>Bacteria</taxon>
        <taxon>Pseudomonadati</taxon>
        <taxon>Bacteroidota</taxon>
        <taxon>Saprospiria</taxon>
        <taxon>Saprospirales</taxon>
        <taxon>Lewinellaceae</taxon>
        <taxon>Neolewinella</taxon>
    </lineage>
</organism>